<keyword evidence="11" id="KW-1185">Reference proteome</keyword>
<dbReference type="GO" id="GO:0005737">
    <property type="term" value="C:cytoplasm"/>
    <property type="evidence" value="ECO:0007669"/>
    <property type="project" value="UniProtKB-ARBA"/>
</dbReference>
<evidence type="ECO:0000256" key="8">
    <source>
        <dbReference type="SAM" id="MobiDB-lite"/>
    </source>
</evidence>
<dbReference type="InterPro" id="IPR036361">
    <property type="entry name" value="SAP_dom_sf"/>
</dbReference>
<dbReference type="GO" id="GO:0006353">
    <property type="term" value="P:DNA-templated transcription termination"/>
    <property type="evidence" value="ECO:0007669"/>
    <property type="project" value="InterPro"/>
</dbReference>
<dbReference type="PANTHER" id="PTHR21349">
    <property type="entry name" value="50S RIBOSOMAL PROTEIN L21"/>
    <property type="match status" value="1"/>
</dbReference>
<dbReference type="Proteomes" id="UP000051643">
    <property type="component" value="Unassembled WGS sequence"/>
</dbReference>
<comment type="subunit">
    <text evidence="6">Part of the 50S ribosomal subunit. Contacts protein L20.</text>
</comment>
<dbReference type="STRING" id="270918.APR42_10405"/>
<keyword evidence="5 6" id="KW-0687">Ribonucleoprotein</keyword>
<dbReference type="InterPro" id="IPR028909">
    <property type="entry name" value="bL21-like"/>
</dbReference>
<reference evidence="10" key="1">
    <citation type="submission" date="2015-10" db="EMBL/GenBank/DDBJ databases">
        <title>Draft genome sequence of Salegentibacter mishustinae KCTC 12263.</title>
        <authorList>
            <person name="Lin W."/>
            <person name="Zheng Q."/>
        </authorList>
    </citation>
    <scope>NUCLEOTIDE SEQUENCE [LARGE SCALE GENOMIC DNA]</scope>
    <source>
        <strain evidence="10">KCTC 12263</strain>
    </source>
</reference>
<dbReference type="GO" id="GO:1990904">
    <property type="term" value="C:ribonucleoprotein complex"/>
    <property type="evidence" value="ECO:0007669"/>
    <property type="project" value="UniProtKB-KW"/>
</dbReference>
<dbReference type="OrthoDB" id="9813334at2"/>
<dbReference type="InterPro" id="IPR036164">
    <property type="entry name" value="bL21-like_sf"/>
</dbReference>
<comment type="caution">
    <text evidence="10">The sequence shown here is derived from an EMBL/GenBank/DDBJ whole genome shotgun (WGS) entry which is preliminary data.</text>
</comment>
<dbReference type="HAMAP" id="MF_01363">
    <property type="entry name" value="Ribosomal_bL21"/>
    <property type="match status" value="1"/>
</dbReference>
<evidence type="ECO:0000256" key="2">
    <source>
        <dbReference type="ARBA" id="ARBA00022730"/>
    </source>
</evidence>
<comment type="similarity">
    <text evidence="1 6 7">Belongs to the bacterial ribosomal protein bL21 family.</text>
</comment>
<evidence type="ECO:0000256" key="1">
    <source>
        <dbReference type="ARBA" id="ARBA00008563"/>
    </source>
</evidence>
<dbReference type="NCBIfam" id="TIGR00061">
    <property type="entry name" value="L21"/>
    <property type="match status" value="1"/>
</dbReference>
<dbReference type="AlphaFoldDB" id="A0A0Q9ZDB0"/>
<evidence type="ECO:0000256" key="7">
    <source>
        <dbReference type="RuleBase" id="RU000562"/>
    </source>
</evidence>
<dbReference type="EMBL" id="LKTP01000035">
    <property type="protein sequence ID" value="KRG27482.1"/>
    <property type="molecule type" value="Genomic_DNA"/>
</dbReference>
<evidence type="ECO:0000313" key="11">
    <source>
        <dbReference type="Proteomes" id="UP000051643"/>
    </source>
</evidence>
<dbReference type="GO" id="GO:0005840">
    <property type="term" value="C:ribosome"/>
    <property type="evidence" value="ECO:0007669"/>
    <property type="project" value="UniProtKB-KW"/>
</dbReference>
<dbReference type="Pfam" id="PF00829">
    <property type="entry name" value="Ribosomal_L21p"/>
    <property type="match status" value="1"/>
</dbReference>
<evidence type="ECO:0000313" key="10">
    <source>
        <dbReference type="EMBL" id="KRG27482.1"/>
    </source>
</evidence>
<evidence type="ECO:0000259" key="9">
    <source>
        <dbReference type="SMART" id="SM00959"/>
    </source>
</evidence>
<dbReference type="InterPro" id="IPR018258">
    <property type="entry name" value="Ribosomal_bL21_CS"/>
</dbReference>
<sequence>MYAIVEIAGQQFKVAKDQKVFVNRLSGEEGDSVSFDKVLLTGDGDNINLGAPAIDGALVGAKITRHLKGDKVIVFKKKRRKGYKKKNGHRQALTEIVIESIDVKGGKKAASAKKEEAPKETKSDKKSEDLNQYTVAELKEMAKEKGLEGYSSMKKAELIEALS</sequence>
<dbReference type="Pfam" id="PF07498">
    <property type="entry name" value="Rho_N"/>
    <property type="match status" value="1"/>
</dbReference>
<evidence type="ECO:0000256" key="5">
    <source>
        <dbReference type="ARBA" id="ARBA00023274"/>
    </source>
</evidence>
<dbReference type="GO" id="GO:0019843">
    <property type="term" value="F:rRNA binding"/>
    <property type="evidence" value="ECO:0007669"/>
    <property type="project" value="UniProtKB-UniRule"/>
</dbReference>
<dbReference type="GO" id="GO:0003735">
    <property type="term" value="F:structural constituent of ribosome"/>
    <property type="evidence" value="ECO:0007669"/>
    <property type="project" value="InterPro"/>
</dbReference>
<dbReference type="GO" id="GO:0006412">
    <property type="term" value="P:translation"/>
    <property type="evidence" value="ECO:0007669"/>
    <property type="project" value="UniProtKB-UniRule"/>
</dbReference>
<name>A0A0Q9ZDB0_9FLAO</name>
<dbReference type="Gene3D" id="1.10.720.30">
    <property type="entry name" value="SAP domain"/>
    <property type="match status" value="1"/>
</dbReference>
<proteinExistence type="inferred from homology"/>
<keyword evidence="2 6" id="KW-0699">rRNA-binding</keyword>
<accession>A0A0Q9ZDB0</accession>
<dbReference type="SMART" id="SM00959">
    <property type="entry name" value="Rho_N"/>
    <property type="match status" value="1"/>
</dbReference>
<dbReference type="InterPro" id="IPR036269">
    <property type="entry name" value="Rho_N_sf"/>
</dbReference>
<evidence type="ECO:0000256" key="3">
    <source>
        <dbReference type="ARBA" id="ARBA00022884"/>
    </source>
</evidence>
<feature type="region of interest" description="Disordered" evidence="8">
    <location>
        <begin position="103"/>
        <end position="130"/>
    </location>
</feature>
<dbReference type="SUPFAM" id="SSF141091">
    <property type="entry name" value="L21p-like"/>
    <property type="match status" value="1"/>
</dbReference>
<evidence type="ECO:0000256" key="4">
    <source>
        <dbReference type="ARBA" id="ARBA00022980"/>
    </source>
</evidence>
<dbReference type="SUPFAM" id="SSF68912">
    <property type="entry name" value="Rho N-terminal domain-like"/>
    <property type="match status" value="1"/>
</dbReference>
<feature type="compositionally biased region" description="Basic and acidic residues" evidence="8">
    <location>
        <begin position="112"/>
        <end position="129"/>
    </location>
</feature>
<gene>
    <name evidence="6" type="primary">rplU</name>
    <name evidence="10" type="ORF">APR42_10405</name>
</gene>
<dbReference type="InterPro" id="IPR011112">
    <property type="entry name" value="Rho-like_N"/>
</dbReference>
<organism evidence="10 11">
    <name type="scientific">Salegentibacter mishustinae</name>
    <dbReference type="NCBI Taxonomy" id="270918"/>
    <lineage>
        <taxon>Bacteria</taxon>
        <taxon>Pseudomonadati</taxon>
        <taxon>Bacteroidota</taxon>
        <taxon>Flavobacteriia</taxon>
        <taxon>Flavobacteriales</taxon>
        <taxon>Flavobacteriaceae</taxon>
        <taxon>Salegentibacter</taxon>
    </lineage>
</organism>
<dbReference type="PANTHER" id="PTHR21349:SF0">
    <property type="entry name" value="LARGE RIBOSOMAL SUBUNIT PROTEIN BL21M"/>
    <property type="match status" value="1"/>
</dbReference>
<keyword evidence="3 6" id="KW-0694">RNA-binding</keyword>
<feature type="domain" description="Rho termination factor-like N-terminal" evidence="9">
    <location>
        <begin position="129"/>
        <end position="163"/>
    </location>
</feature>
<dbReference type="InterPro" id="IPR001787">
    <property type="entry name" value="Ribosomal_bL21"/>
</dbReference>
<dbReference type="PROSITE" id="PS01169">
    <property type="entry name" value="RIBOSOMAL_L21"/>
    <property type="match status" value="1"/>
</dbReference>
<comment type="function">
    <text evidence="6 7">This protein binds to 23S rRNA in the presence of protein L20.</text>
</comment>
<keyword evidence="4 6" id="KW-0689">Ribosomal protein</keyword>
<dbReference type="RefSeq" id="WP_057482831.1">
    <property type="nucleotide sequence ID" value="NZ_BMWR01000005.1"/>
</dbReference>
<evidence type="ECO:0000256" key="6">
    <source>
        <dbReference type="HAMAP-Rule" id="MF_01363"/>
    </source>
</evidence>
<protein>
    <recommendedName>
        <fullName evidence="6">Large ribosomal subunit protein bL21</fullName>
    </recommendedName>
</protein>